<gene>
    <name evidence="1" type="ORF">SAMN02745136_05061</name>
</gene>
<keyword evidence="2" id="KW-1185">Reference proteome</keyword>
<protein>
    <submittedName>
        <fullName evidence="1">Uncharacterized protein</fullName>
    </submittedName>
</protein>
<dbReference type="Proteomes" id="UP000184386">
    <property type="component" value="Unassembled WGS sequence"/>
</dbReference>
<dbReference type="STRING" id="1121322.SAMN02745136_05061"/>
<dbReference type="OrthoDB" id="3837983at2"/>
<dbReference type="AlphaFoldDB" id="A0A1M7B839"/>
<proteinExistence type="predicted"/>
<evidence type="ECO:0000313" key="2">
    <source>
        <dbReference type="Proteomes" id="UP000184386"/>
    </source>
</evidence>
<name>A0A1M7B839_9FIRM</name>
<reference evidence="1 2" key="1">
    <citation type="submission" date="2016-11" db="EMBL/GenBank/DDBJ databases">
        <authorList>
            <person name="Jaros S."/>
            <person name="Januszkiewicz K."/>
            <person name="Wedrychowicz H."/>
        </authorList>
    </citation>
    <scope>NUCLEOTIDE SEQUENCE [LARGE SCALE GENOMIC DNA]</scope>
    <source>
        <strain evidence="1 2">DSM 15929</strain>
    </source>
</reference>
<organism evidence="1 2">
    <name type="scientific">Anaerocolumna jejuensis DSM 15929</name>
    <dbReference type="NCBI Taxonomy" id="1121322"/>
    <lineage>
        <taxon>Bacteria</taxon>
        <taxon>Bacillati</taxon>
        <taxon>Bacillota</taxon>
        <taxon>Clostridia</taxon>
        <taxon>Lachnospirales</taxon>
        <taxon>Lachnospiraceae</taxon>
        <taxon>Anaerocolumna</taxon>
    </lineage>
</organism>
<evidence type="ECO:0000313" key="1">
    <source>
        <dbReference type="EMBL" id="SHL51111.1"/>
    </source>
</evidence>
<dbReference type="EMBL" id="FRAC01000035">
    <property type="protein sequence ID" value="SHL51111.1"/>
    <property type="molecule type" value="Genomic_DNA"/>
</dbReference>
<sequence length="154" mass="17980">MQVQNKEMNSGNKLNRIMKLINYFKKKSKESCTSAEEVHEKTAQDTCEACKVIGAMIAEKRIKEIVLQELVDMEELSLFAANCQPKDFGYWIERGNHYTMNAYLKCSRCNKYYYVGYCLYGSPIIKEVTKADAYERAARLEWGYLGGYYEERKQ</sequence>
<accession>A0A1M7B839</accession>